<name>A0A8R7R322_TRIUA</name>
<proteinExistence type="predicted"/>
<dbReference type="EnsemblPlants" id="TuG1812G0700003954.01.T01">
    <property type="protein sequence ID" value="TuG1812G0700003954.01.T01"/>
    <property type="gene ID" value="TuG1812G0700003954.01"/>
</dbReference>
<reference evidence="2" key="2">
    <citation type="submission" date="2018-03" db="EMBL/GenBank/DDBJ databases">
        <title>The Triticum urartu genome reveals the dynamic nature of wheat genome evolution.</title>
        <authorList>
            <person name="Ling H."/>
            <person name="Ma B."/>
            <person name="Shi X."/>
            <person name="Liu H."/>
            <person name="Dong L."/>
            <person name="Sun H."/>
            <person name="Cao Y."/>
            <person name="Gao Q."/>
            <person name="Zheng S."/>
            <person name="Li Y."/>
            <person name="Yu Y."/>
            <person name="Du H."/>
            <person name="Qi M."/>
            <person name="Li Y."/>
            <person name="Yu H."/>
            <person name="Cui Y."/>
            <person name="Wang N."/>
            <person name="Chen C."/>
            <person name="Wu H."/>
            <person name="Zhao Y."/>
            <person name="Zhang J."/>
            <person name="Li Y."/>
            <person name="Zhou W."/>
            <person name="Zhang B."/>
            <person name="Hu W."/>
            <person name="Eijk M."/>
            <person name="Tang J."/>
            <person name="Witsenboer H."/>
            <person name="Zhao S."/>
            <person name="Li Z."/>
            <person name="Zhang A."/>
            <person name="Wang D."/>
            <person name="Liang C."/>
        </authorList>
    </citation>
    <scope>NUCLEOTIDE SEQUENCE [LARGE SCALE GENOMIC DNA]</scope>
    <source>
        <strain evidence="2">cv. G1812</strain>
    </source>
</reference>
<evidence type="ECO:0000313" key="3">
    <source>
        <dbReference type="Proteomes" id="UP000015106"/>
    </source>
</evidence>
<evidence type="ECO:0000256" key="1">
    <source>
        <dbReference type="SAM" id="MobiDB-lite"/>
    </source>
</evidence>
<protein>
    <submittedName>
        <fullName evidence="2">Uncharacterized protein</fullName>
    </submittedName>
</protein>
<accession>A0A8R7R322</accession>
<dbReference type="OrthoDB" id="10314756at2759"/>
<dbReference type="RefSeq" id="XP_048540812.1">
    <property type="nucleotide sequence ID" value="XM_048684855.1"/>
</dbReference>
<feature type="compositionally biased region" description="Basic and acidic residues" evidence="1">
    <location>
        <begin position="328"/>
        <end position="340"/>
    </location>
</feature>
<reference evidence="3" key="1">
    <citation type="journal article" date="2013" name="Nature">
        <title>Draft genome of the wheat A-genome progenitor Triticum urartu.</title>
        <authorList>
            <person name="Ling H.Q."/>
            <person name="Zhao S."/>
            <person name="Liu D."/>
            <person name="Wang J."/>
            <person name="Sun H."/>
            <person name="Zhang C."/>
            <person name="Fan H."/>
            <person name="Li D."/>
            <person name="Dong L."/>
            <person name="Tao Y."/>
            <person name="Gao C."/>
            <person name="Wu H."/>
            <person name="Li Y."/>
            <person name="Cui Y."/>
            <person name="Guo X."/>
            <person name="Zheng S."/>
            <person name="Wang B."/>
            <person name="Yu K."/>
            <person name="Liang Q."/>
            <person name="Yang W."/>
            <person name="Lou X."/>
            <person name="Chen J."/>
            <person name="Feng M."/>
            <person name="Jian J."/>
            <person name="Zhang X."/>
            <person name="Luo G."/>
            <person name="Jiang Y."/>
            <person name="Liu J."/>
            <person name="Wang Z."/>
            <person name="Sha Y."/>
            <person name="Zhang B."/>
            <person name="Wu H."/>
            <person name="Tang D."/>
            <person name="Shen Q."/>
            <person name="Xue P."/>
            <person name="Zou S."/>
            <person name="Wang X."/>
            <person name="Liu X."/>
            <person name="Wang F."/>
            <person name="Yang Y."/>
            <person name="An X."/>
            <person name="Dong Z."/>
            <person name="Zhang K."/>
            <person name="Zhang X."/>
            <person name="Luo M.C."/>
            <person name="Dvorak J."/>
            <person name="Tong Y."/>
            <person name="Wang J."/>
            <person name="Yang H."/>
            <person name="Li Z."/>
            <person name="Wang D."/>
            <person name="Zhang A."/>
            <person name="Wang J."/>
        </authorList>
    </citation>
    <scope>NUCLEOTIDE SEQUENCE</scope>
    <source>
        <strain evidence="3">cv. G1812</strain>
    </source>
</reference>
<dbReference type="Proteomes" id="UP000015106">
    <property type="component" value="Chromosome 7"/>
</dbReference>
<evidence type="ECO:0000313" key="2">
    <source>
        <dbReference type="EnsemblPlants" id="TuG1812G0700003954.01.T01"/>
    </source>
</evidence>
<feature type="region of interest" description="Disordered" evidence="1">
    <location>
        <begin position="25"/>
        <end position="51"/>
    </location>
</feature>
<organism evidence="2 3">
    <name type="scientific">Triticum urartu</name>
    <name type="common">Red wild einkorn</name>
    <name type="synonym">Crithodium urartu</name>
    <dbReference type="NCBI Taxonomy" id="4572"/>
    <lineage>
        <taxon>Eukaryota</taxon>
        <taxon>Viridiplantae</taxon>
        <taxon>Streptophyta</taxon>
        <taxon>Embryophyta</taxon>
        <taxon>Tracheophyta</taxon>
        <taxon>Spermatophyta</taxon>
        <taxon>Magnoliopsida</taxon>
        <taxon>Liliopsida</taxon>
        <taxon>Poales</taxon>
        <taxon>Poaceae</taxon>
        <taxon>BOP clade</taxon>
        <taxon>Pooideae</taxon>
        <taxon>Triticodae</taxon>
        <taxon>Triticeae</taxon>
        <taxon>Triticinae</taxon>
        <taxon>Triticum</taxon>
    </lineage>
</organism>
<dbReference type="KEGG" id="tua:125520062"/>
<dbReference type="GeneID" id="125520062"/>
<dbReference type="AlphaFoldDB" id="A0A8R7R322"/>
<feature type="compositionally biased region" description="Basic and acidic residues" evidence="1">
    <location>
        <begin position="216"/>
        <end position="228"/>
    </location>
</feature>
<sequence>MALAPRSSLRSLVLLMSHGKPRLSSFFSSSSAAGTGVPPATPGADAPAVQPPVTPLCFAAPSGPKLPVEEEFVLHPIPGVLRPRPCPHPPGAVEDVTDKACLNAPEDPSSAHPTPDQGSSSTPEPVSDKPPWDISEDPGHPVLDPPPPRPPRRGRRAVTDEPARCAQEHPKYPVPDCSSDKVFSYCSSAVPPPAPGTCTPAAPDVQPPVTPALPDRSGHKLPDHEELVVHPLPDPSGNRLSPVIEEPARCTLDNPKYPTPGSSSHKLPAHEELVIHPLPGGPRPRPRPRPRGAVKDVTDKACLNAPEDPTYPTPDHGSSSPSVDLLEDPLHPVRDPPGRP</sequence>
<dbReference type="Gramene" id="TuG1812G0700003954.01.T01">
    <property type="protein sequence ID" value="TuG1812G0700003954.01.T01"/>
    <property type="gene ID" value="TuG1812G0700003954.01"/>
</dbReference>
<reference evidence="2" key="3">
    <citation type="submission" date="2022-06" db="UniProtKB">
        <authorList>
            <consortium name="EnsemblPlants"/>
        </authorList>
    </citation>
    <scope>IDENTIFICATION</scope>
</reference>
<feature type="region of interest" description="Disordered" evidence="1">
    <location>
        <begin position="78"/>
        <end position="340"/>
    </location>
</feature>
<keyword evidence="3" id="KW-1185">Reference proteome</keyword>
<feature type="compositionally biased region" description="Basic and acidic residues" evidence="1">
    <location>
        <begin position="157"/>
        <end position="171"/>
    </location>
</feature>
<gene>
    <name evidence="2" type="primary">LOC125520062</name>
</gene>